<protein>
    <submittedName>
        <fullName evidence="2">Uncharacterized protein</fullName>
    </submittedName>
</protein>
<gene>
    <name evidence="2" type="ORF">EGYM00163_LOCUS43836</name>
</gene>
<reference evidence="2" key="1">
    <citation type="submission" date="2021-01" db="EMBL/GenBank/DDBJ databases">
        <authorList>
            <person name="Corre E."/>
            <person name="Pelletier E."/>
            <person name="Niang G."/>
            <person name="Scheremetjew M."/>
            <person name="Finn R."/>
            <person name="Kale V."/>
            <person name="Holt S."/>
            <person name="Cochrane G."/>
            <person name="Meng A."/>
            <person name="Brown T."/>
            <person name="Cohen L."/>
        </authorList>
    </citation>
    <scope>NUCLEOTIDE SEQUENCE</scope>
    <source>
        <strain evidence="2">CCMP1594</strain>
    </source>
</reference>
<feature type="compositionally biased region" description="Polar residues" evidence="1">
    <location>
        <begin position="22"/>
        <end position="31"/>
    </location>
</feature>
<feature type="compositionally biased region" description="Basic and acidic residues" evidence="1">
    <location>
        <begin position="1"/>
        <end position="14"/>
    </location>
</feature>
<dbReference type="EMBL" id="HBJA01127217">
    <property type="protein sequence ID" value="CAE0832551.1"/>
    <property type="molecule type" value="Transcribed_RNA"/>
</dbReference>
<proteinExistence type="predicted"/>
<evidence type="ECO:0000313" key="2">
    <source>
        <dbReference type="EMBL" id="CAE0832551.1"/>
    </source>
</evidence>
<evidence type="ECO:0000256" key="1">
    <source>
        <dbReference type="SAM" id="MobiDB-lite"/>
    </source>
</evidence>
<feature type="region of interest" description="Disordered" evidence="1">
    <location>
        <begin position="1"/>
        <end position="36"/>
    </location>
</feature>
<sequence length="112" mass="12209">MHGTSKVERKESPDRTLAPSLEQRTQSNERGNQGEAGMSLCHARGRLLRLSLVLPCAGVVAVHGACDWQSASRCLYTPPPFPPKALCTLPTSDAVVVERTLRIIHSLGQDFM</sequence>
<accession>A0A7S4GCH3</accession>
<dbReference type="AlphaFoldDB" id="A0A7S4GCH3"/>
<name>A0A7S4GCH3_9EUGL</name>
<organism evidence="2">
    <name type="scientific">Eutreptiella gymnastica</name>
    <dbReference type="NCBI Taxonomy" id="73025"/>
    <lineage>
        <taxon>Eukaryota</taxon>
        <taxon>Discoba</taxon>
        <taxon>Euglenozoa</taxon>
        <taxon>Euglenida</taxon>
        <taxon>Spirocuta</taxon>
        <taxon>Euglenophyceae</taxon>
        <taxon>Eutreptiales</taxon>
        <taxon>Eutreptiaceae</taxon>
        <taxon>Eutreptiella</taxon>
    </lineage>
</organism>